<comment type="similarity">
    <text evidence="1">Belongs to the synaptobrevin family.</text>
</comment>
<evidence type="ECO:0000259" key="4">
    <source>
        <dbReference type="PROSITE" id="PS50859"/>
    </source>
</evidence>
<dbReference type="SUPFAM" id="SSF64356">
    <property type="entry name" value="SNARE-like"/>
    <property type="match status" value="1"/>
</dbReference>
<evidence type="ECO:0000313" key="5">
    <source>
        <dbReference type="EMBL" id="KAD3337049.1"/>
    </source>
</evidence>
<feature type="domain" description="Longin" evidence="4">
    <location>
        <begin position="48"/>
        <end position="114"/>
    </location>
</feature>
<dbReference type="AlphaFoldDB" id="A0A5N6M8S3"/>
<dbReference type="Gene3D" id="3.30.450.50">
    <property type="entry name" value="Longin domain"/>
    <property type="match status" value="1"/>
</dbReference>
<dbReference type="InterPro" id="IPR051097">
    <property type="entry name" value="Synaptobrevin-like_transport"/>
</dbReference>
<dbReference type="Proteomes" id="UP000326396">
    <property type="component" value="Linkage Group LG6"/>
</dbReference>
<protein>
    <recommendedName>
        <fullName evidence="4">Longin domain-containing protein</fullName>
    </recommendedName>
</protein>
<evidence type="ECO:0000256" key="1">
    <source>
        <dbReference type="ARBA" id="ARBA00008025"/>
    </source>
</evidence>
<dbReference type="PROSITE" id="PS50859">
    <property type="entry name" value="LONGIN"/>
    <property type="match status" value="1"/>
</dbReference>
<dbReference type="CDD" id="cd14824">
    <property type="entry name" value="Longin"/>
    <property type="match status" value="1"/>
</dbReference>
<keyword evidence="2" id="KW-0472">Membrane</keyword>
<gene>
    <name evidence="5" type="ORF">E3N88_32569</name>
</gene>
<dbReference type="PANTHER" id="PTHR21136:SF178">
    <property type="entry name" value="SYNAPTOBREVIN-LIKE PROTEIN"/>
    <property type="match status" value="1"/>
</dbReference>
<dbReference type="OrthoDB" id="248747at2759"/>
<dbReference type="GO" id="GO:0012505">
    <property type="term" value="C:endomembrane system"/>
    <property type="evidence" value="ECO:0007669"/>
    <property type="project" value="UniProtKB-SubCell"/>
</dbReference>
<proteinExistence type="inferred from homology"/>
<reference evidence="5 6" key="1">
    <citation type="submission" date="2019-05" db="EMBL/GenBank/DDBJ databases">
        <title>Mikania micrantha, genome provides insights into the molecular mechanism of rapid growth.</title>
        <authorList>
            <person name="Liu B."/>
        </authorList>
    </citation>
    <scope>NUCLEOTIDE SEQUENCE [LARGE SCALE GENOMIC DNA]</scope>
    <source>
        <strain evidence="5">NLD-2019</strain>
        <tissue evidence="5">Leaf</tissue>
    </source>
</reference>
<dbReference type="EMBL" id="SZYD01000016">
    <property type="protein sequence ID" value="KAD3337049.1"/>
    <property type="molecule type" value="Genomic_DNA"/>
</dbReference>
<dbReference type="InterPro" id="IPR010908">
    <property type="entry name" value="Longin_dom"/>
</dbReference>
<dbReference type="PANTHER" id="PTHR21136">
    <property type="entry name" value="SNARE PROTEINS"/>
    <property type="match status" value="1"/>
</dbReference>
<dbReference type="Pfam" id="PF13774">
    <property type="entry name" value="Longin"/>
    <property type="match status" value="1"/>
</dbReference>
<comment type="subcellular location">
    <subcellularLocation>
        <location evidence="3">Endomembrane system</location>
        <topology evidence="3">Single-pass type IV membrane protein</topology>
    </subcellularLocation>
</comment>
<evidence type="ECO:0000256" key="3">
    <source>
        <dbReference type="ARBA" id="ARBA00046280"/>
    </source>
</evidence>
<sequence length="162" mass="18184">MAIPSISSWIKDLGICSVATVDGEGWRRVEKGGGRRSVVAKPMGRKRDDGDLLLEADGKQRDLVFYVVAVESVGRQVPITFLERIKDDFNKKYSECEALTAAPKSLSKSFGPKMKEQMQYCVSHREEIDKIANVKAQADEVKEVTVEINDKVAFDKNIKLEY</sequence>
<evidence type="ECO:0000256" key="2">
    <source>
        <dbReference type="ARBA" id="ARBA00023136"/>
    </source>
</evidence>
<keyword evidence="6" id="KW-1185">Reference proteome</keyword>
<evidence type="ECO:0000313" key="6">
    <source>
        <dbReference type="Proteomes" id="UP000326396"/>
    </source>
</evidence>
<dbReference type="InterPro" id="IPR011012">
    <property type="entry name" value="Longin-like_dom_sf"/>
</dbReference>
<comment type="caution">
    <text evidence="5">The sequence shown here is derived from an EMBL/GenBank/DDBJ whole genome shotgun (WGS) entry which is preliminary data.</text>
</comment>
<name>A0A5N6M8S3_9ASTR</name>
<accession>A0A5N6M8S3</accession>
<organism evidence="5 6">
    <name type="scientific">Mikania micrantha</name>
    <name type="common">bitter vine</name>
    <dbReference type="NCBI Taxonomy" id="192012"/>
    <lineage>
        <taxon>Eukaryota</taxon>
        <taxon>Viridiplantae</taxon>
        <taxon>Streptophyta</taxon>
        <taxon>Embryophyta</taxon>
        <taxon>Tracheophyta</taxon>
        <taxon>Spermatophyta</taxon>
        <taxon>Magnoliopsida</taxon>
        <taxon>eudicotyledons</taxon>
        <taxon>Gunneridae</taxon>
        <taxon>Pentapetalae</taxon>
        <taxon>asterids</taxon>
        <taxon>campanulids</taxon>
        <taxon>Asterales</taxon>
        <taxon>Asteraceae</taxon>
        <taxon>Asteroideae</taxon>
        <taxon>Heliantheae alliance</taxon>
        <taxon>Eupatorieae</taxon>
        <taxon>Mikania</taxon>
    </lineage>
</organism>